<keyword evidence="6 9" id="KW-0808">Transferase</keyword>
<name>A0ABX2DWF4_9BACL</name>
<keyword evidence="8 9" id="KW-0012">Acyltransferase</keyword>
<evidence type="ECO:0000256" key="6">
    <source>
        <dbReference type="ARBA" id="ARBA00022679"/>
    </source>
</evidence>
<comment type="function">
    <text evidence="1 9">This enzyme is an effector of chloramphenicol resistance in bacteria.</text>
</comment>
<proteinExistence type="inferred from homology"/>
<evidence type="ECO:0000256" key="5">
    <source>
        <dbReference type="ARBA" id="ARBA00020291"/>
    </source>
</evidence>
<comment type="caution">
    <text evidence="11">The sequence shown here is derived from an EMBL/GenBank/DDBJ whole genome shotgun (WGS) entry which is preliminary data.</text>
</comment>
<keyword evidence="12" id="KW-1185">Reference proteome</keyword>
<dbReference type="Proteomes" id="UP000711047">
    <property type="component" value="Unassembled WGS sequence"/>
</dbReference>
<dbReference type="EC" id="2.3.1.28" evidence="4 9"/>
<evidence type="ECO:0000256" key="2">
    <source>
        <dbReference type="ARBA" id="ARBA00010571"/>
    </source>
</evidence>
<keyword evidence="7 9" id="KW-0046">Antibiotic resistance</keyword>
<dbReference type="SUPFAM" id="SSF52777">
    <property type="entry name" value="CoA-dependent acyltransferases"/>
    <property type="match status" value="1"/>
</dbReference>
<dbReference type="PANTHER" id="PTHR38474">
    <property type="entry name" value="SLR0299 PROTEIN"/>
    <property type="match status" value="1"/>
</dbReference>
<dbReference type="EMBL" id="JABMKX010000017">
    <property type="protein sequence ID" value="NQX48710.1"/>
    <property type="molecule type" value="Genomic_DNA"/>
</dbReference>
<evidence type="ECO:0000313" key="12">
    <source>
        <dbReference type="Proteomes" id="UP000711047"/>
    </source>
</evidence>
<evidence type="ECO:0000256" key="1">
    <source>
        <dbReference type="ARBA" id="ARBA00002150"/>
    </source>
</evidence>
<protein>
    <recommendedName>
        <fullName evidence="5 9">Chloramphenicol acetyltransferase</fullName>
        <ecNumber evidence="4 9">2.3.1.28</ecNumber>
    </recommendedName>
</protein>
<dbReference type="InterPro" id="IPR001707">
    <property type="entry name" value="Cmp_AcTrfase"/>
</dbReference>
<dbReference type="PANTHER" id="PTHR38474:SF2">
    <property type="entry name" value="CHLORAMPHENICOL ACETYLTRANSFERASE"/>
    <property type="match status" value="1"/>
</dbReference>
<dbReference type="Pfam" id="PF00302">
    <property type="entry name" value="CAT"/>
    <property type="match status" value="1"/>
</dbReference>
<dbReference type="Gene3D" id="3.30.559.10">
    <property type="entry name" value="Chloramphenicol acetyltransferase-like domain"/>
    <property type="match status" value="1"/>
</dbReference>
<gene>
    <name evidence="11" type="primary">catA</name>
    <name evidence="11" type="ORF">HQN87_25650</name>
</gene>
<organism evidence="11 12">
    <name type="scientific">Paenibacillus tritici</name>
    <dbReference type="NCBI Taxonomy" id="1873425"/>
    <lineage>
        <taxon>Bacteria</taxon>
        <taxon>Bacillati</taxon>
        <taxon>Bacillota</taxon>
        <taxon>Bacilli</taxon>
        <taxon>Bacillales</taxon>
        <taxon>Paenibacillaceae</taxon>
        <taxon>Paenibacillus</taxon>
    </lineage>
</organism>
<dbReference type="NCBIfam" id="NF000491">
    <property type="entry name" value="chloram_CatA"/>
    <property type="match status" value="1"/>
</dbReference>
<evidence type="ECO:0000256" key="4">
    <source>
        <dbReference type="ARBA" id="ARBA00013235"/>
    </source>
</evidence>
<sequence length="219" mass="24981">MKFNLIDRDNWKRQEIFTHYLNQGTTFSLTAEIEISSLYRKIKQQEYKLYPALLFLMTCVVNSNTAFRTGYNSAGELGYWDKLDPLYTIADSVSESFSAIWTAGTKDFQAFHDSYLSDVENYKDSGQLFPKTPIPEHTFSVSMIPWTSFTGFNLNISSNGNYLLPIITAGKFTTIGDSIYLPLSLQVHHAVCDGYHAGWFMNEVQAMADRAEEWISGIR</sequence>
<dbReference type="PROSITE" id="PS00100">
    <property type="entry name" value="CAT"/>
    <property type="match status" value="1"/>
</dbReference>
<dbReference type="InterPro" id="IPR023213">
    <property type="entry name" value="CAT-like_dom_sf"/>
</dbReference>
<dbReference type="InterPro" id="IPR018372">
    <property type="entry name" value="Chloramphenicol_AcTrfase_AS"/>
</dbReference>
<evidence type="ECO:0000256" key="3">
    <source>
        <dbReference type="ARBA" id="ARBA00011233"/>
    </source>
</evidence>
<comment type="subunit">
    <text evidence="3">Homotrimer.</text>
</comment>
<reference evidence="11 12" key="1">
    <citation type="submission" date="2020-05" db="EMBL/GenBank/DDBJ databases">
        <title>Paenibacillus glebae, sp. nov., Paenibacillus humi sp. nov., Paenibacillus pedi sp. nov., Paenibacillus terrestris sp. nov. and Paenibacillus terricola sp. nov., isolated from a forest top soil sample.</title>
        <authorList>
            <person name="Qi S."/>
            <person name="Carlier A."/>
            <person name="Cnockaert M."/>
            <person name="Vandamme P."/>
        </authorList>
    </citation>
    <scope>NUCLEOTIDE SEQUENCE [LARGE SCALE GENOMIC DNA]</scope>
    <source>
        <strain evidence="11 12">LMG 29502</strain>
    </source>
</reference>
<evidence type="ECO:0000313" key="11">
    <source>
        <dbReference type="EMBL" id="NQX48710.1"/>
    </source>
</evidence>
<comment type="similarity">
    <text evidence="2 10">Belongs to the chloramphenicol acetyltransferase family.</text>
</comment>
<evidence type="ECO:0000256" key="7">
    <source>
        <dbReference type="ARBA" id="ARBA00023251"/>
    </source>
</evidence>
<dbReference type="SMART" id="SM01059">
    <property type="entry name" value="CAT"/>
    <property type="match status" value="1"/>
</dbReference>
<accession>A0ABX2DWF4</accession>
<evidence type="ECO:0000256" key="9">
    <source>
        <dbReference type="RuleBase" id="RU000503"/>
    </source>
</evidence>
<evidence type="ECO:0000256" key="8">
    <source>
        <dbReference type="ARBA" id="ARBA00023315"/>
    </source>
</evidence>
<dbReference type="RefSeq" id="WP_173139108.1">
    <property type="nucleotide sequence ID" value="NZ_JABMKX010000017.1"/>
</dbReference>
<evidence type="ECO:0000256" key="10">
    <source>
        <dbReference type="RuleBase" id="RU004156"/>
    </source>
</evidence>
<dbReference type="PIRSF" id="PIRSF000440">
    <property type="entry name" value="CAT"/>
    <property type="match status" value="1"/>
</dbReference>
<comment type="catalytic activity">
    <reaction evidence="9">
        <text>chloramphenicol + acetyl-CoA = chloramphenicol 3-acetate + CoA</text>
        <dbReference type="Rhea" id="RHEA:18421"/>
        <dbReference type="ChEBI" id="CHEBI:16730"/>
        <dbReference type="ChEBI" id="CHEBI:17698"/>
        <dbReference type="ChEBI" id="CHEBI:57287"/>
        <dbReference type="ChEBI" id="CHEBI:57288"/>
        <dbReference type="EC" id="2.3.1.28"/>
    </reaction>
</comment>